<dbReference type="EC" id="5.6.2.1" evidence="3"/>
<evidence type="ECO:0000256" key="4">
    <source>
        <dbReference type="ARBA" id="ARBA00023029"/>
    </source>
</evidence>
<dbReference type="PROSITE" id="PS00396">
    <property type="entry name" value="TOPO_IA_1"/>
    <property type="match status" value="1"/>
</dbReference>
<comment type="similarity">
    <text evidence="2">Belongs to the type IA topoisomerase family.</text>
</comment>
<dbReference type="InterPro" id="IPR013826">
    <property type="entry name" value="Topo_IA_cen_sub3"/>
</dbReference>
<dbReference type="Gene3D" id="1.10.460.10">
    <property type="entry name" value="Topoisomerase I, domain 2"/>
    <property type="match status" value="1"/>
</dbReference>
<dbReference type="Gene3D" id="3.40.50.140">
    <property type="match status" value="1"/>
</dbReference>
<dbReference type="GO" id="GO:0006281">
    <property type="term" value="P:DNA repair"/>
    <property type="evidence" value="ECO:0007669"/>
    <property type="project" value="TreeGrafter"/>
</dbReference>
<feature type="domain" description="Topo IA-type catalytic" evidence="12">
    <location>
        <begin position="149"/>
        <end position="581"/>
    </location>
</feature>
<dbReference type="GO" id="GO:0006265">
    <property type="term" value="P:DNA topological change"/>
    <property type="evidence" value="ECO:0007669"/>
    <property type="project" value="InterPro"/>
</dbReference>
<keyword evidence="6" id="KW-0413">Isomerase</keyword>
<evidence type="ECO:0000313" key="14">
    <source>
        <dbReference type="Proteomes" id="UP000606463"/>
    </source>
</evidence>
<dbReference type="AlphaFoldDB" id="A0A9D1CFK5"/>
<name>A0A9D1CFK5_AQUAO</name>
<dbReference type="PRINTS" id="PR00417">
    <property type="entry name" value="PRTPISMRASEI"/>
</dbReference>
<evidence type="ECO:0000256" key="10">
    <source>
        <dbReference type="ARBA" id="ARBA00032877"/>
    </source>
</evidence>
<evidence type="ECO:0000259" key="11">
    <source>
        <dbReference type="PROSITE" id="PS50880"/>
    </source>
</evidence>
<dbReference type="PROSITE" id="PS50880">
    <property type="entry name" value="TOPRIM"/>
    <property type="match status" value="1"/>
</dbReference>
<evidence type="ECO:0000259" key="12">
    <source>
        <dbReference type="PROSITE" id="PS52039"/>
    </source>
</evidence>
<evidence type="ECO:0000256" key="6">
    <source>
        <dbReference type="ARBA" id="ARBA00023235"/>
    </source>
</evidence>
<comment type="catalytic activity">
    <reaction evidence="1">
        <text>ATP-independent breakage of single-stranded DNA, followed by passage and rejoining.</text>
        <dbReference type="EC" id="5.6.2.1"/>
    </reaction>
</comment>
<dbReference type="InterPro" id="IPR023406">
    <property type="entry name" value="Topo_IA_AS"/>
</dbReference>
<evidence type="ECO:0000256" key="7">
    <source>
        <dbReference type="ARBA" id="ARBA00030003"/>
    </source>
</evidence>
<dbReference type="InterPro" id="IPR013497">
    <property type="entry name" value="Topo_IA_cen"/>
</dbReference>
<dbReference type="InterPro" id="IPR013825">
    <property type="entry name" value="Topo_IA_cen_sub2"/>
</dbReference>
<dbReference type="PANTHER" id="PTHR11390">
    <property type="entry name" value="PROKARYOTIC DNA TOPOISOMERASE"/>
    <property type="match status" value="1"/>
</dbReference>
<dbReference type="PROSITE" id="PS52039">
    <property type="entry name" value="TOPO_IA_2"/>
    <property type="match status" value="1"/>
</dbReference>
<comment type="caution">
    <text evidence="13">The sequence shown here is derived from an EMBL/GenBank/DDBJ whole genome shotgun (WGS) entry which is preliminary data.</text>
</comment>
<protein>
    <recommendedName>
        <fullName evidence="3">DNA topoisomerase</fullName>
        <ecNumber evidence="3">5.6.2.1</ecNumber>
    </recommendedName>
    <alternativeName>
        <fullName evidence="10">Omega-protein</fullName>
    </alternativeName>
    <alternativeName>
        <fullName evidence="9">Relaxing enzyme</fullName>
    </alternativeName>
    <alternativeName>
        <fullName evidence="7">Swivelase</fullName>
    </alternativeName>
    <alternativeName>
        <fullName evidence="8">Untwisting enzyme</fullName>
    </alternativeName>
</protein>
<dbReference type="Proteomes" id="UP000606463">
    <property type="component" value="Unassembled WGS sequence"/>
</dbReference>
<dbReference type="InterPro" id="IPR023405">
    <property type="entry name" value="Topo_IA_core_domain"/>
</dbReference>
<evidence type="ECO:0000313" key="13">
    <source>
        <dbReference type="EMBL" id="HIP98227.1"/>
    </source>
</evidence>
<dbReference type="GO" id="GO:0043597">
    <property type="term" value="C:cytoplasmic replication fork"/>
    <property type="evidence" value="ECO:0007669"/>
    <property type="project" value="TreeGrafter"/>
</dbReference>
<dbReference type="InterPro" id="IPR003602">
    <property type="entry name" value="Topo_IA_DNA-bd_dom"/>
</dbReference>
<dbReference type="CDD" id="cd03362">
    <property type="entry name" value="TOPRIM_TopoIA_TopoIII"/>
    <property type="match status" value="1"/>
</dbReference>
<dbReference type="EMBL" id="DQVE01000025">
    <property type="protein sequence ID" value="HIP98227.1"/>
    <property type="molecule type" value="Genomic_DNA"/>
</dbReference>
<dbReference type="InterPro" id="IPR013824">
    <property type="entry name" value="Topo_IA_cen_sub1"/>
</dbReference>
<dbReference type="SUPFAM" id="SSF56712">
    <property type="entry name" value="Prokaryotic type I DNA topoisomerase"/>
    <property type="match status" value="1"/>
</dbReference>
<dbReference type="InterPro" id="IPR034144">
    <property type="entry name" value="TOPRIM_TopoIII"/>
</dbReference>
<dbReference type="InterPro" id="IPR000380">
    <property type="entry name" value="Topo_IA"/>
</dbReference>
<gene>
    <name evidence="13" type="ORF">EYH37_02515</name>
</gene>
<keyword evidence="4" id="KW-0799">Topoisomerase</keyword>
<dbReference type="Pfam" id="PF01751">
    <property type="entry name" value="Toprim"/>
    <property type="match status" value="1"/>
</dbReference>
<feature type="domain" description="Toprim" evidence="11">
    <location>
        <begin position="2"/>
        <end position="131"/>
    </location>
</feature>
<dbReference type="InterPro" id="IPR003601">
    <property type="entry name" value="Topo_IA_2"/>
</dbReference>
<organism evidence="13 14">
    <name type="scientific">Aquifex aeolicus</name>
    <dbReference type="NCBI Taxonomy" id="63363"/>
    <lineage>
        <taxon>Bacteria</taxon>
        <taxon>Pseudomonadati</taxon>
        <taxon>Aquificota</taxon>
        <taxon>Aquificia</taxon>
        <taxon>Aquificales</taxon>
        <taxon>Aquificaceae</taxon>
        <taxon>Aquifex</taxon>
    </lineage>
</organism>
<accession>A0A9D1CFK5</accession>
<evidence type="ECO:0000256" key="1">
    <source>
        <dbReference type="ARBA" id="ARBA00000213"/>
    </source>
</evidence>
<dbReference type="Gene3D" id="2.70.20.10">
    <property type="entry name" value="Topoisomerase I, domain 3"/>
    <property type="match status" value="1"/>
</dbReference>
<dbReference type="SMART" id="SM00437">
    <property type="entry name" value="TOP1Ac"/>
    <property type="match status" value="1"/>
</dbReference>
<dbReference type="GO" id="GO:0003917">
    <property type="term" value="F:DNA topoisomerase type I (single strand cut, ATP-independent) activity"/>
    <property type="evidence" value="ECO:0007669"/>
    <property type="project" value="UniProtKB-EC"/>
</dbReference>
<dbReference type="PANTHER" id="PTHR11390:SF21">
    <property type="entry name" value="DNA TOPOISOMERASE 3-ALPHA"/>
    <property type="match status" value="1"/>
</dbReference>
<dbReference type="Gene3D" id="1.10.290.10">
    <property type="entry name" value="Topoisomerase I, domain 4"/>
    <property type="match status" value="1"/>
</dbReference>
<dbReference type="CDD" id="cd00186">
    <property type="entry name" value="TOP1Ac"/>
    <property type="match status" value="1"/>
</dbReference>
<evidence type="ECO:0000256" key="8">
    <source>
        <dbReference type="ARBA" id="ARBA00031985"/>
    </source>
</evidence>
<evidence type="ECO:0000256" key="9">
    <source>
        <dbReference type="ARBA" id="ARBA00032235"/>
    </source>
</evidence>
<sequence>MAILILAEKPSQARDYAKAFKNCKKKEGYIDCGKVLITWAIGHLFEINDNIAPKRWSLKSLPIFPQRFKLKLKRGAGKQFKLIKGLLKRVDEVWIGTDPGREGELIAREILLMAGWKNWNKVKRIWTSEALTPEVVKKALKNLKPAKEFDGLYYSALARQHADWIVGINLTRLVSLKANDNTVWSVGRVQTPTLRILVERENEIKKFKPTPYWVIKALFEKEGKTFSGILVLSKEDLKALENQRGEEEEESQTFVGSAIKDKNLAIGIYEEIKKFLYGVVEKVEKRLKRELPPPLHSLTTLQREANKIFGYSAQKTLKIAQRLYEHYKVISYPRTDSQYLAESNKPLVKEVLKKLGKEELLPAVDKVGNRVFNDKRLTDHHAIIPLEPPPERLTEEERNLYHLIYRRFIGAFMSVYEYEVTTAFIKVGNYLFVSRGKVDINLGWKGLYRETKKETTNLPQLQKGEKVKKLKTLLEEKKTHPPPRFSEGSLLKLMEKLGLGTPSTRSQIIETLKKRGYVTLKGKRLIPTSKALELIKLLENSEVTSPEMTAKWERKLEEIHIKGLYYKGYKNFLDEIKDFVFLEVGRFVG</sequence>
<evidence type="ECO:0000256" key="5">
    <source>
        <dbReference type="ARBA" id="ARBA00023125"/>
    </source>
</evidence>
<dbReference type="GO" id="GO:0006310">
    <property type="term" value="P:DNA recombination"/>
    <property type="evidence" value="ECO:0007669"/>
    <property type="project" value="TreeGrafter"/>
</dbReference>
<evidence type="ECO:0000256" key="3">
    <source>
        <dbReference type="ARBA" id="ARBA00012891"/>
    </source>
</evidence>
<keyword evidence="5" id="KW-0238">DNA-binding</keyword>
<proteinExistence type="inferred from homology"/>
<dbReference type="GO" id="GO:0003677">
    <property type="term" value="F:DNA binding"/>
    <property type="evidence" value="ECO:0007669"/>
    <property type="project" value="UniProtKB-KW"/>
</dbReference>
<dbReference type="SMART" id="SM00436">
    <property type="entry name" value="TOP1Bc"/>
    <property type="match status" value="1"/>
</dbReference>
<evidence type="ECO:0000256" key="2">
    <source>
        <dbReference type="ARBA" id="ARBA00009446"/>
    </source>
</evidence>
<dbReference type="SMART" id="SM00493">
    <property type="entry name" value="TOPRIM"/>
    <property type="match status" value="1"/>
</dbReference>
<dbReference type="Pfam" id="PF01131">
    <property type="entry name" value="Topoisom_bac"/>
    <property type="match status" value="1"/>
</dbReference>
<reference evidence="13" key="1">
    <citation type="journal article" date="2020" name="ISME J.">
        <title>Gammaproteobacteria mediating utilization of methyl-, sulfur- and petroleum organic compounds in deep ocean hydrothermal plumes.</title>
        <authorList>
            <person name="Zhou Z."/>
            <person name="Liu Y."/>
            <person name="Pan J."/>
            <person name="Cron B.R."/>
            <person name="Toner B.M."/>
            <person name="Anantharaman K."/>
            <person name="Breier J.A."/>
            <person name="Dick G.J."/>
            <person name="Li M."/>
        </authorList>
    </citation>
    <scope>NUCLEOTIDE SEQUENCE</scope>
    <source>
        <strain evidence="13">SZUA-1501</strain>
    </source>
</reference>
<dbReference type="InterPro" id="IPR006171">
    <property type="entry name" value="TOPRIM_dom"/>
</dbReference>